<dbReference type="PROSITE" id="PS50262">
    <property type="entry name" value="G_PROTEIN_RECEP_F1_2"/>
    <property type="match status" value="1"/>
</dbReference>
<dbReference type="GO" id="GO:0016020">
    <property type="term" value="C:membrane"/>
    <property type="evidence" value="ECO:0007669"/>
    <property type="project" value="UniProtKB-SubCell"/>
</dbReference>
<dbReference type="Gene3D" id="1.20.1070.10">
    <property type="entry name" value="Rhodopsin 7-helix transmembrane proteins"/>
    <property type="match status" value="1"/>
</dbReference>
<dbReference type="PANTHER" id="PTHR46641">
    <property type="entry name" value="FMRFAMIDE RECEPTOR-RELATED"/>
    <property type="match status" value="1"/>
</dbReference>
<feature type="transmembrane region" description="Helical" evidence="5">
    <location>
        <begin position="150"/>
        <end position="170"/>
    </location>
</feature>
<dbReference type="InterPro" id="IPR052954">
    <property type="entry name" value="GPCR-Ligand_Int"/>
</dbReference>
<feature type="transmembrane region" description="Helical" evidence="5">
    <location>
        <begin position="255"/>
        <end position="276"/>
    </location>
</feature>
<accession>A0A9W2YR61</accession>
<feature type="transmembrane region" description="Helical" evidence="5">
    <location>
        <begin position="208"/>
        <end position="234"/>
    </location>
</feature>
<evidence type="ECO:0000256" key="1">
    <source>
        <dbReference type="ARBA" id="ARBA00004370"/>
    </source>
</evidence>
<reference evidence="8" key="1">
    <citation type="submission" date="2025-08" db="UniProtKB">
        <authorList>
            <consortium name="RefSeq"/>
        </authorList>
    </citation>
    <scope>IDENTIFICATION</scope>
</reference>
<feature type="transmembrane region" description="Helical" evidence="5">
    <location>
        <begin position="20"/>
        <end position="47"/>
    </location>
</feature>
<evidence type="ECO:0000256" key="3">
    <source>
        <dbReference type="ARBA" id="ARBA00022989"/>
    </source>
</evidence>
<dbReference type="SUPFAM" id="SSF81321">
    <property type="entry name" value="Family A G protein-coupled receptor-like"/>
    <property type="match status" value="1"/>
</dbReference>
<evidence type="ECO:0000256" key="2">
    <source>
        <dbReference type="ARBA" id="ARBA00022692"/>
    </source>
</evidence>
<evidence type="ECO:0000259" key="6">
    <source>
        <dbReference type="PROSITE" id="PS50262"/>
    </source>
</evidence>
<evidence type="ECO:0000313" key="8">
    <source>
        <dbReference type="RefSeq" id="XP_055865257.1"/>
    </source>
</evidence>
<protein>
    <submittedName>
        <fullName evidence="8">Neuropeptides capa receptor-like</fullName>
    </submittedName>
</protein>
<keyword evidence="4 5" id="KW-0472">Membrane</keyword>
<dbReference type="AlphaFoldDB" id="A0A9W2YR61"/>
<dbReference type="InterPro" id="IPR000276">
    <property type="entry name" value="GPCR_Rhodpsn"/>
</dbReference>
<dbReference type="GO" id="GO:0004930">
    <property type="term" value="F:G protein-coupled receptor activity"/>
    <property type="evidence" value="ECO:0007669"/>
    <property type="project" value="InterPro"/>
</dbReference>
<dbReference type="GeneID" id="129922595"/>
<evidence type="ECO:0000256" key="5">
    <source>
        <dbReference type="SAM" id="Phobius"/>
    </source>
</evidence>
<dbReference type="SMART" id="SM01381">
    <property type="entry name" value="7TM_GPCR_Srsx"/>
    <property type="match status" value="1"/>
</dbReference>
<dbReference type="Pfam" id="PF00001">
    <property type="entry name" value="7tm_1"/>
    <property type="match status" value="1"/>
</dbReference>
<evidence type="ECO:0000256" key="4">
    <source>
        <dbReference type="ARBA" id="ARBA00023136"/>
    </source>
</evidence>
<keyword evidence="7" id="KW-1185">Reference proteome</keyword>
<comment type="subcellular location">
    <subcellularLocation>
        <location evidence="1">Membrane</location>
    </subcellularLocation>
</comment>
<sequence>MSNESSSVVSKLLDDQNTWLAMKILMFGITPAISIFGFVGNILSIIVLVKHGMSKCSNILLVSLAFCDIIFLVSYNNIPKIIYEAVWNHEYVDYSKSTCDALFVLFTIFTLCDYTFGVTGMTLPMLITIERLVVIFFPLNFNRALTPTRTWMAIAGVAVYSLSLFVYSSFWQVLDYSVDPVRNISVGLIKRSAFFNDNPESVATIQNLMVYTSIIIPPIFTVTGCIVISIQIQIASIKRKKMTSSMRSTNRTTKTLLAVCAVYCVTSAVLSLPLYIPAEYASYALTDEAPSNVGKLFFQLANTVGCIQSSSDFIVYIGLNKQFRDTLRKVLAIQFFHPRASFYRL</sequence>
<dbReference type="OMA" id="MAWAYNE"/>
<dbReference type="OrthoDB" id="6081053at2759"/>
<evidence type="ECO:0000313" key="7">
    <source>
        <dbReference type="Proteomes" id="UP001165740"/>
    </source>
</evidence>
<dbReference type="RefSeq" id="XP_055865257.1">
    <property type="nucleotide sequence ID" value="XM_056009282.1"/>
</dbReference>
<feature type="transmembrane region" description="Helical" evidence="5">
    <location>
        <begin position="296"/>
        <end position="319"/>
    </location>
</feature>
<keyword evidence="3 5" id="KW-1133">Transmembrane helix</keyword>
<dbReference type="PRINTS" id="PR00237">
    <property type="entry name" value="GPCRRHODOPSN"/>
</dbReference>
<organism evidence="7 8">
    <name type="scientific">Biomphalaria glabrata</name>
    <name type="common">Bloodfluke planorb</name>
    <name type="synonym">Freshwater snail</name>
    <dbReference type="NCBI Taxonomy" id="6526"/>
    <lineage>
        <taxon>Eukaryota</taxon>
        <taxon>Metazoa</taxon>
        <taxon>Spiralia</taxon>
        <taxon>Lophotrochozoa</taxon>
        <taxon>Mollusca</taxon>
        <taxon>Gastropoda</taxon>
        <taxon>Heterobranchia</taxon>
        <taxon>Euthyneura</taxon>
        <taxon>Panpulmonata</taxon>
        <taxon>Hygrophila</taxon>
        <taxon>Lymnaeoidea</taxon>
        <taxon>Planorbidae</taxon>
        <taxon>Biomphalaria</taxon>
    </lineage>
</organism>
<proteinExistence type="predicted"/>
<gene>
    <name evidence="8" type="primary">LOC129922595</name>
</gene>
<keyword evidence="2 5" id="KW-0812">Transmembrane</keyword>
<dbReference type="Proteomes" id="UP001165740">
    <property type="component" value="Chromosome 13"/>
</dbReference>
<dbReference type="InterPro" id="IPR017452">
    <property type="entry name" value="GPCR_Rhodpsn_7TM"/>
</dbReference>
<name>A0A9W2YR61_BIOGL</name>
<dbReference type="PANTHER" id="PTHR46641:SF2">
    <property type="entry name" value="FMRFAMIDE RECEPTOR"/>
    <property type="match status" value="1"/>
</dbReference>
<feature type="domain" description="G-protein coupled receptors family 1 profile" evidence="6">
    <location>
        <begin position="40"/>
        <end position="316"/>
    </location>
</feature>
<feature type="transmembrane region" description="Helical" evidence="5">
    <location>
        <begin position="59"/>
        <end position="78"/>
    </location>
</feature>
<feature type="transmembrane region" description="Helical" evidence="5">
    <location>
        <begin position="101"/>
        <end position="129"/>
    </location>
</feature>